<protein>
    <submittedName>
        <fullName evidence="1">Uncharacterized protein</fullName>
    </submittedName>
</protein>
<organism evidence="1 2">
    <name type="scientific">Prosthecobacter debontii</name>
    <dbReference type="NCBI Taxonomy" id="48467"/>
    <lineage>
        <taxon>Bacteria</taxon>
        <taxon>Pseudomonadati</taxon>
        <taxon>Verrucomicrobiota</taxon>
        <taxon>Verrucomicrobiia</taxon>
        <taxon>Verrucomicrobiales</taxon>
        <taxon>Verrucomicrobiaceae</taxon>
        <taxon>Prosthecobacter</taxon>
    </lineage>
</organism>
<dbReference type="STRING" id="48467.SAMN02745166_01078"/>
<reference evidence="2" key="1">
    <citation type="submission" date="2017-02" db="EMBL/GenBank/DDBJ databases">
        <authorList>
            <person name="Varghese N."/>
            <person name="Submissions S."/>
        </authorList>
    </citation>
    <scope>NUCLEOTIDE SEQUENCE [LARGE SCALE GENOMIC DNA]</scope>
    <source>
        <strain evidence="2">ATCC 700200</strain>
    </source>
</reference>
<gene>
    <name evidence="1" type="ORF">SAMN02745166_01078</name>
</gene>
<accession>A0A1T4X774</accession>
<dbReference type="AlphaFoldDB" id="A0A1T4X774"/>
<dbReference type="EMBL" id="FUYE01000003">
    <property type="protein sequence ID" value="SKA84958.1"/>
    <property type="molecule type" value="Genomic_DNA"/>
</dbReference>
<keyword evidence="2" id="KW-1185">Reference proteome</keyword>
<evidence type="ECO:0000313" key="2">
    <source>
        <dbReference type="Proteomes" id="UP000190774"/>
    </source>
</evidence>
<proteinExistence type="predicted"/>
<dbReference type="Proteomes" id="UP000190774">
    <property type="component" value="Unassembled WGS sequence"/>
</dbReference>
<sequence length="121" mass="13391">MVKIVKLNEAGLIVHCAEIPEDHAVWEGYVLFDGQLAAPPPVPQVITRRQRNLWLGASRVMQIKAAISAISDPTEKHHAAVHFNDAESTERYHPLTIAMAAIVDLTTDEQIDQAFIEASQL</sequence>
<dbReference type="RefSeq" id="WP_078812286.1">
    <property type="nucleotide sequence ID" value="NZ_FUYE01000003.1"/>
</dbReference>
<name>A0A1T4X774_9BACT</name>
<evidence type="ECO:0000313" key="1">
    <source>
        <dbReference type="EMBL" id="SKA84958.1"/>
    </source>
</evidence>